<feature type="active site" description="Proton donor/acceptor" evidence="8">
    <location>
        <position position="319"/>
    </location>
</feature>
<dbReference type="KEGG" id="amq:AMETH_0420"/>
<dbReference type="InterPro" id="IPR050979">
    <property type="entry name" value="LD-transpeptidase"/>
</dbReference>
<dbReference type="GO" id="GO:0071972">
    <property type="term" value="F:peptidoglycan L,D-transpeptidase activity"/>
    <property type="evidence" value="ECO:0007669"/>
    <property type="project" value="TreeGrafter"/>
</dbReference>
<dbReference type="GO" id="GO:0005576">
    <property type="term" value="C:extracellular region"/>
    <property type="evidence" value="ECO:0007669"/>
    <property type="project" value="TreeGrafter"/>
</dbReference>
<name>A0A076MRR7_AMYME</name>
<evidence type="ECO:0000256" key="7">
    <source>
        <dbReference type="ARBA" id="ARBA00060592"/>
    </source>
</evidence>
<evidence type="ECO:0000313" key="12">
    <source>
        <dbReference type="Proteomes" id="UP000062973"/>
    </source>
</evidence>
<dbReference type="UniPathway" id="UPA00219"/>
<keyword evidence="2" id="KW-0808">Transferase</keyword>
<dbReference type="GO" id="GO:0018104">
    <property type="term" value="P:peptidoglycan-protein cross-linking"/>
    <property type="evidence" value="ECO:0007669"/>
    <property type="project" value="TreeGrafter"/>
</dbReference>
<dbReference type="Pfam" id="PF17964">
    <property type="entry name" value="Big_10"/>
    <property type="match status" value="1"/>
</dbReference>
<dbReference type="STRING" id="1068978.AMETH_0420"/>
<evidence type="ECO:0000313" key="11">
    <source>
        <dbReference type="EMBL" id="AIJ20512.1"/>
    </source>
</evidence>
<dbReference type="PROSITE" id="PS51257">
    <property type="entry name" value="PROKAR_LIPOPROTEIN"/>
    <property type="match status" value="1"/>
</dbReference>
<comment type="pathway">
    <text evidence="1 8">Cell wall biogenesis; peptidoglycan biosynthesis.</text>
</comment>
<evidence type="ECO:0000256" key="6">
    <source>
        <dbReference type="ARBA" id="ARBA00023316"/>
    </source>
</evidence>
<evidence type="ECO:0000256" key="5">
    <source>
        <dbReference type="ARBA" id="ARBA00023315"/>
    </source>
</evidence>
<feature type="domain" description="L,D-TPase catalytic" evidence="10">
    <location>
        <begin position="240"/>
        <end position="361"/>
    </location>
</feature>
<keyword evidence="3 8" id="KW-0133">Cell shape</keyword>
<dbReference type="InterPro" id="IPR041280">
    <property type="entry name" value="Big_10"/>
</dbReference>
<dbReference type="EMBL" id="CP009110">
    <property type="protein sequence ID" value="AIJ20512.1"/>
    <property type="molecule type" value="Genomic_DNA"/>
</dbReference>
<feature type="active site" description="Nucleophile" evidence="8">
    <location>
        <position position="337"/>
    </location>
</feature>
<dbReference type="HOGENOM" id="CLU_039404_3_0_11"/>
<dbReference type="Gene3D" id="2.60.40.3710">
    <property type="match status" value="1"/>
</dbReference>
<gene>
    <name evidence="11" type="ORF">AMETH_0420</name>
</gene>
<evidence type="ECO:0000256" key="9">
    <source>
        <dbReference type="SAM" id="SignalP"/>
    </source>
</evidence>
<dbReference type="RefSeq" id="WP_017986378.1">
    <property type="nucleotide sequence ID" value="NZ_AQUL01000001.1"/>
</dbReference>
<feature type="signal peptide" evidence="9">
    <location>
        <begin position="1"/>
        <end position="22"/>
    </location>
</feature>
<accession>A0A076MRR7</accession>
<dbReference type="PANTHER" id="PTHR30582">
    <property type="entry name" value="L,D-TRANSPEPTIDASE"/>
    <property type="match status" value="1"/>
</dbReference>
<evidence type="ECO:0000256" key="8">
    <source>
        <dbReference type="PROSITE-ProRule" id="PRU01373"/>
    </source>
</evidence>
<dbReference type="Pfam" id="PF03734">
    <property type="entry name" value="YkuD"/>
    <property type="match status" value="1"/>
</dbReference>
<dbReference type="CDD" id="cd16913">
    <property type="entry name" value="YkuD_like"/>
    <property type="match status" value="1"/>
</dbReference>
<keyword evidence="9" id="KW-0732">Signal</keyword>
<keyword evidence="5" id="KW-0012">Acyltransferase</keyword>
<dbReference type="PATRIC" id="fig|1068978.7.peg.445"/>
<dbReference type="Gene3D" id="2.40.440.10">
    <property type="entry name" value="L,D-transpeptidase catalytic domain-like"/>
    <property type="match status" value="1"/>
</dbReference>
<dbReference type="FunFam" id="2.60.40.3780:FF:000001">
    <property type="entry name" value="L,D-transpeptidase 2"/>
    <property type="match status" value="1"/>
</dbReference>
<protein>
    <submittedName>
        <fullName evidence="11">Ykud domain-containing protein</fullName>
    </submittedName>
</protein>
<dbReference type="Gene3D" id="2.60.40.3780">
    <property type="match status" value="1"/>
</dbReference>
<dbReference type="eggNOG" id="COG1376">
    <property type="taxonomic scope" value="Bacteria"/>
</dbReference>
<evidence type="ECO:0000259" key="10">
    <source>
        <dbReference type="PROSITE" id="PS52029"/>
    </source>
</evidence>
<dbReference type="PROSITE" id="PS52029">
    <property type="entry name" value="LD_TPASE"/>
    <property type="match status" value="1"/>
</dbReference>
<dbReference type="CDD" id="cd13432">
    <property type="entry name" value="LDT_IgD_like_2"/>
    <property type="match status" value="1"/>
</dbReference>
<dbReference type="GO" id="GO:0016746">
    <property type="term" value="F:acyltransferase activity"/>
    <property type="evidence" value="ECO:0007669"/>
    <property type="project" value="UniProtKB-KW"/>
</dbReference>
<evidence type="ECO:0000256" key="3">
    <source>
        <dbReference type="ARBA" id="ARBA00022960"/>
    </source>
</evidence>
<evidence type="ECO:0000256" key="2">
    <source>
        <dbReference type="ARBA" id="ARBA00022679"/>
    </source>
</evidence>
<dbReference type="AlphaFoldDB" id="A0A076MRR7"/>
<dbReference type="SUPFAM" id="SSF141523">
    <property type="entry name" value="L,D-transpeptidase catalytic domain-like"/>
    <property type="match status" value="1"/>
</dbReference>
<comment type="pathway">
    <text evidence="7">Glycan biosynthesis.</text>
</comment>
<dbReference type="GO" id="GO:0071555">
    <property type="term" value="P:cell wall organization"/>
    <property type="evidence" value="ECO:0007669"/>
    <property type="project" value="UniProtKB-UniRule"/>
</dbReference>
<dbReference type="GO" id="GO:0008360">
    <property type="term" value="P:regulation of cell shape"/>
    <property type="evidence" value="ECO:0007669"/>
    <property type="project" value="UniProtKB-UniRule"/>
</dbReference>
<organism evidence="11 12">
    <name type="scientific">Amycolatopsis methanolica 239</name>
    <dbReference type="NCBI Taxonomy" id="1068978"/>
    <lineage>
        <taxon>Bacteria</taxon>
        <taxon>Bacillati</taxon>
        <taxon>Actinomycetota</taxon>
        <taxon>Actinomycetes</taxon>
        <taxon>Pseudonocardiales</taxon>
        <taxon>Pseudonocardiaceae</taxon>
        <taxon>Amycolatopsis</taxon>
        <taxon>Amycolatopsis methanolica group</taxon>
    </lineage>
</organism>
<reference evidence="11 12" key="1">
    <citation type="submission" date="2014-07" db="EMBL/GenBank/DDBJ databases">
        <title>Whole Genome Sequence of the Amycolatopsis methanolica 239.</title>
        <authorList>
            <person name="Tang B."/>
        </authorList>
    </citation>
    <scope>NUCLEOTIDE SEQUENCE [LARGE SCALE GENOMIC DNA]</scope>
    <source>
        <strain evidence="11 12">239</strain>
    </source>
</reference>
<keyword evidence="4 8" id="KW-0573">Peptidoglycan synthesis</keyword>
<dbReference type="OrthoDB" id="5242354at2"/>
<dbReference type="InterPro" id="IPR005490">
    <property type="entry name" value="LD_TPept_cat_dom"/>
</dbReference>
<feature type="chain" id="PRO_5001715097" evidence="9">
    <location>
        <begin position="23"/>
        <end position="389"/>
    </location>
</feature>
<evidence type="ECO:0000256" key="4">
    <source>
        <dbReference type="ARBA" id="ARBA00022984"/>
    </source>
</evidence>
<keyword evidence="6 8" id="KW-0961">Cell wall biogenesis/degradation</keyword>
<dbReference type="PANTHER" id="PTHR30582:SF2">
    <property type="entry name" value="L,D-TRANSPEPTIDASE YCIB-RELATED"/>
    <property type="match status" value="1"/>
</dbReference>
<dbReference type="Proteomes" id="UP000062973">
    <property type="component" value="Chromosome"/>
</dbReference>
<evidence type="ECO:0000256" key="1">
    <source>
        <dbReference type="ARBA" id="ARBA00004752"/>
    </source>
</evidence>
<dbReference type="InterPro" id="IPR038063">
    <property type="entry name" value="Transpep_catalytic_dom"/>
</dbReference>
<keyword evidence="12" id="KW-1185">Reference proteome</keyword>
<proteinExistence type="predicted"/>
<sequence>MIERRTVFKAALAAGAATMAAACTSGGDDGGAQTGGGATTEAPPAAVITAEPAADAKNVPVLQPVTVKVAKGTLTEVKLTNADGKAVEGKLSDDKTTWTSSESLGYDKTYTYNATATGTDGKPVTLTGSFSTLKPASTVRVTLNPADDVTVGVAMPVSVKFTSAVKNKAAVERALKIETSTDVEGSWGWLSDQQVDWRPKEYWPANTTVKVEAKLYGIDLGGGAYPRADVTTEFKIGRNQVVKIHTPDHKMNVYRGGSLHKSYPCSNGKDSDVNLNTPNGTYIIMTKEPSAIFDNARYGYTNVNKKWACRFSNHGEFIHENQDNAANIGRANTSHGCVNLLEADAKDYFDSALIGDPVEITGSKLGPVVTSDVMDWLVSWSAWQAKSAL</sequence>